<dbReference type="OrthoDB" id="5185819at2"/>
<evidence type="ECO:0000313" key="3">
    <source>
        <dbReference type="EMBL" id="REF36387.1"/>
    </source>
</evidence>
<gene>
    <name evidence="3" type="ORF">DFJ64_1794</name>
</gene>
<dbReference type="AlphaFoldDB" id="A0A3D9V4F5"/>
<evidence type="ECO:0000256" key="1">
    <source>
        <dbReference type="ARBA" id="ARBA00006817"/>
    </source>
</evidence>
<keyword evidence="4" id="KW-1185">Reference proteome</keyword>
<dbReference type="Gene3D" id="3.30.530.20">
    <property type="match status" value="1"/>
</dbReference>
<dbReference type="CDD" id="cd07826">
    <property type="entry name" value="SRPBCC_CalC_Aha1-like_9"/>
    <property type="match status" value="1"/>
</dbReference>
<evidence type="ECO:0000313" key="4">
    <source>
        <dbReference type="Proteomes" id="UP000256485"/>
    </source>
</evidence>
<evidence type="ECO:0000259" key="2">
    <source>
        <dbReference type="Pfam" id="PF08327"/>
    </source>
</evidence>
<dbReference type="Pfam" id="PF08327">
    <property type="entry name" value="AHSA1"/>
    <property type="match status" value="1"/>
</dbReference>
<feature type="domain" description="Activator of Hsp90 ATPase homologue 1/2-like C-terminal" evidence="2">
    <location>
        <begin position="22"/>
        <end position="151"/>
    </location>
</feature>
<dbReference type="InterPro" id="IPR023393">
    <property type="entry name" value="START-like_dom_sf"/>
</dbReference>
<dbReference type="Proteomes" id="UP000256485">
    <property type="component" value="Unassembled WGS sequence"/>
</dbReference>
<dbReference type="EMBL" id="QTUC01000001">
    <property type="protein sequence ID" value="REF36387.1"/>
    <property type="molecule type" value="Genomic_DNA"/>
</dbReference>
<reference evidence="3 4" key="1">
    <citation type="submission" date="2018-08" db="EMBL/GenBank/DDBJ databases">
        <title>Sequencing the genomes of 1000 actinobacteria strains.</title>
        <authorList>
            <person name="Klenk H.-P."/>
        </authorList>
    </citation>
    <scope>NUCLEOTIDE SEQUENCE [LARGE SCALE GENOMIC DNA]</scope>
    <source>
        <strain evidence="3 4">DSM 22891</strain>
    </source>
</reference>
<organism evidence="3 4">
    <name type="scientific">Thermasporomyces composti</name>
    <dbReference type="NCBI Taxonomy" id="696763"/>
    <lineage>
        <taxon>Bacteria</taxon>
        <taxon>Bacillati</taxon>
        <taxon>Actinomycetota</taxon>
        <taxon>Actinomycetes</taxon>
        <taxon>Propionibacteriales</taxon>
        <taxon>Nocardioidaceae</taxon>
        <taxon>Thermasporomyces</taxon>
    </lineage>
</organism>
<dbReference type="InterPro" id="IPR013538">
    <property type="entry name" value="ASHA1/2-like_C"/>
</dbReference>
<protein>
    <submittedName>
        <fullName evidence="3">Uncharacterized protein YndB with AHSA1/START domain</fullName>
    </submittedName>
</protein>
<sequence>MAETTFTAEPNRHDATTVSLIDAPLPAVYKAYTDADLYSQWWAPPELTVRVDRFEPVTGGSWRIVNVDADGNEYAFRGVFHEVSPERIVQTWEFEAMPGHVSLETVTFEEVDGKTKVTSHTVCQSIEDRDGLKDSGMEAHAPVGMNQLEKVAQSL</sequence>
<comment type="caution">
    <text evidence="3">The sequence shown here is derived from an EMBL/GenBank/DDBJ whole genome shotgun (WGS) entry which is preliminary data.</text>
</comment>
<accession>A0A3D9V4F5</accession>
<comment type="similarity">
    <text evidence="1">Belongs to the AHA1 family.</text>
</comment>
<name>A0A3D9V4F5_THECX</name>
<dbReference type="RefSeq" id="WP_115850033.1">
    <property type="nucleotide sequence ID" value="NZ_QTUC01000001.1"/>
</dbReference>
<dbReference type="SUPFAM" id="SSF55961">
    <property type="entry name" value="Bet v1-like"/>
    <property type="match status" value="1"/>
</dbReference>
<proteinExistence type="inferred from homology"/>